<keyword evidence="4" id="KW-1185">Reference proteome</keyword>
<dbReference type="RefSeq" id="WP_011077495.1">
    <property type="nucleotide sequence ID" value="NC_004432.1"/>
</dbReference>
<dbReference type="KEGG" id="mpe:MYPE6730"/>
<evidence type="ECO:0000256" key="1">
    <source>
        <dbReference type="SAM" id="MobiDB-lite"/>
    </source>
</evidence>
<dbReference type="Pfam" id="PF07668">
    <property type="entry name" value="MpPF1"/>
    <property type="match status" value="1"/>
</dbReference>
<dbReference type="PROSITE" id="PS51257">
    <property type="entry name" value="PROKAR_LIPOPROTEIN"/>
    <property type="match status" value="1"/>
</dbReference>
<dbReference type="InParanoid" id="Q8EV93"/>
<dbReference type="InterPro" id="IPR011653">
    <property type="entry name" value="Lipoprotein_p35"/>
</dbReference>
<accession>Q8EV93</accession>
<dbReference type="AlphaFoldDB" id="Q8EV93"/>
<dbReference type="HOGENOM" id="CLU_040028_0_0_14"/>
<feature type="region of interest" description="Disordered" evidence="1">
    <location>
        <begin position="36"/>
        <end position="55"/>
    </location>
</feature>
<dbReference type="eggNOG" id="ENOG5031ZBZ">
    <property type="taxonomic scope" value="Bacteria"/>
</dbReference>
<feature type="compositionally biased region" description="Low complexity" evidence="1">
    <location>
        <begin position="36"/>
        <end position="52"/>
    </location>
</feature>
<organism evidence="3 4">
    <name type="scientific">Malacoplasma penetrans (strain HF-2)</name>
    <name type="common">Mycoplasma penetrans</name>
    <dbReference type="NCBI Taxonomy" id="272633"/>
    <lineage>
        <taxon>Bacteria</taxon>
        <taxon>Bacillati</taxon>
        <taxon>Mycoplasmatota</taxon>
        <taxon>Mycoplasmoidales</taxon>
        <taxon>Mycoplasmoidaceae</taxon>
        <taxon>Malacoplasma</taxon>
    </lineage>
</organism>
<dbReference type="GO" id="GO:0016020">
    <property type="term" value="C:membrane"/>
    <property type="evidence" value="ECO:0007669"/>
    <property type="project" value="InterPro"/>
</dbReference>
<feature type="chain" id="PRO_5004307354" evidence="2">
    <location>
        <begin position="23"/>
        <end position="384"/>
    </location>
</feature>
<name>Q8EV93_MALP2</name>
<evidence type="ECO:0000313" key="3">
    <source>
        <dbReference type="EMBL" id="BAC44465.1"/>
    </source>
</evidence>
<evidence type="ECO:0000313" key="4">
    <source>
        <dbReference type="Proteomes" id="UP000002522"/>
    </source>
</evidence>
<reference evidence="3 4" key="1">
    <citation type="journal article" date="2002" name="Nucleic Acids Res.">
        <title>The complete genomic sequence of Mycoplasma penetrans, an intracellular bacterial pathogen in humans.</title>
        <authorList>
            <person name="Sasaki Y."/>
            <person name="Ishikawa J."/>
            <person name="Yamashita A."/>
            <person name="Oshima K."/>
            <person name="Kenri T."/>
            <person name="Furuya K."/>
            <person name="Yoshino C."/>
            <person name="Horino A."/>
            <person name="Shiba T."/>
            <person name="Sasaki T."/>
            <person name="Hattori M."/>
        </authorList>
    </citation>
    <scope>NUCLEOTIDE SEQUENCE [LARGE SCALE GENOMIC DNA]</scope>
    <source>
        <strain evidence="3 4">HF-2</strain>
    </source>
</reference>
<proteinExistence type="predicted"/>
<sequence length="384" mass="40843">MKIKKIKLLKALAMTGAFGIVATVPVIVSACSSTSDNNGNNNNGGDTNQQTQSITPKIKTESKLSGALSNIYDTANTGKTNELIANEIKKNLSEVFENGEDLSKVNDLQVSVTHTFPASTWTGLSFDAASGNWKHSTDSNQDVTITDANKLLYASKTQALDISSLSDLKTQLDDTKLKAILTDTGVTPAADTTYSVANALGFTNKKKDDTNNRDLLHVNVVGTKTGSNPGTTNYDLQIPVSDLNLKLTDLSVTVKGTNVAETTEKTTLTYNIGINDVVEFVDPSAKPTVAASVKTNKETMNALKALGYTATVSGQDQIDNDKVAAALGIYNCTFTLAAENPLVIDDATNKFTFNLVATPNSGYVWEDGTNTAKPVQFATDFTVS</sequence>
<gene>
    <name evidence="3" type="ordered locus">MYPE6730</name>
</gene>
<keyword evidence="3" id="KW-0449">Lipoprotein</keyword>
<dbReference type="Proteomes" id="UP000002522">
    <property type="component" value="Chromosome"/>
</dbReference>
<protein>
    <submittedName>
        <fullName evidence="3">P35 lipoprotein homolog</fullName>
    </submittedName>
</protein>
<keyword evidence="2" id="KW-0732">Signal</keyword>
<dbReference type="EMBL" id="BA000026">
    <property type="protein sequence ID" value="BAC44465.1"/>
    <property type="molecule type" value="Genomic_DNA"/>
</dbReference>
<feature type="signal peptide" evidence="2">
    <location>
        <begin position="1"/>
        <end position="22"/>
    </location>
</feature>
<evidence type="ECO:0000256" key="2">
    <source>
        <dbReference type="SAM" id="SignalP"/>
    </source>
</evidence>